<evidence type="ECO:0000313" key="2">
    <source>
        <dbReference type="Proteomes" id="UP000031575"/>
    </source>
</evidence>
<dbReference type="EMBL" id="AWTV01000006">
    <property type="protein sequence ID" value="KIH92582.1"/>
    <property type="molecule type" value="Genomic_DNA"/>
</dbReference>
<dbReference type="AlphaFoldDB" id="A0A0C2J6B2"/>
<dbReference type="OrthoDB" id="21502at2759"/>
<reference evidence="1 2" key="1">
    <citation type="journal article" date="2014" name="BMC Genomics">
        <title>Comparative genomics of the major fungal agents of human and animal Sporotrichosis: Sporothrix schenckii and Sporothrix brasiliensis.</title>
        <authorList>
            <person name="Teixeira M.M."/>
            <person name="de Almeida L.G."/>
            <person name="Kubitschek-Barreira P."/>
            <person name="Alves F.L."/>
            <person name="Kioshima E.S."/>
            <person name="Abadio A.K."/>
            <person name="Fernandes L."/>
            <person name="Derengowski L.S."/>
            <person name="Ferreira K.S."/>
            <person name="Souza R.C."/>
            <person name="Ruiz J.C."/>
            <person name="de Andrade N.C."/>
            <person name="Paes H.C."/>
            <person name="Nicola A.M."/>
            <person name="Albuquerque P."/>
            <person name="Gerber A.L."/>
            <person name="Martins V.P."/>
            <person name="Peconick L.D."/>
            <person name="Neto A.V."/>
            <person name="Chaucanez C.B."/>
            <person name="Silva P.A."/>
            <person name="Cunha O.L."/>
            <person name="de Oliveira F.F."/>
            <person name="dos Santos T.C."/>
            <person name="Barros A.L."/>
            <person name="Soares M.A."/>
            <person name="de Oliveira L.M."/>
            <person name="Marini M.M."/>
            <person name="Villalobos-Duno H."/>
            <person name="Cunha M.M."/>
            <person name="de Hoog S."/>
            <person name="da Silveira J.F."/>
            <person name="Henrissat B."/>
            <person name="Nino-Vega G.A."/>
            <person name="Cisalpino P.S."/>
            <person name="Mora-Montes H.M."/>
            <person name="Almeida S.R."/>
            <person name="Stajich J.E."/>
            <person name="Lopes-Bezerra L.M."/>
            <person name="Vasconcelos A.T."/>
            <person name="Felipe M.S."/>
        </authorList>
    </citation>
    <scope>NUCLEOTIDE SEQUENCE [LARGE SCALE GENOMIC DNA]</scope>
    <source>
        <strain evidence="1 2">5110</strain>
    </source>
</reference>
<proteinExistence type="predicted"/>
<protein>
    <submittedName>
        <fullName evidence="1">Uncharacterized protein</fullName>
    </submittedName>
</protein>
<dbReference type="Gene3D" id="3.30.559.10">
    <property type="entry name" value="Chloramphenicol acetyltransferase-like domain"/>
    <property type="match status" value="2"/>
</dbReference>
<sequence>MVARKTPAAGASTGAVAGAAAVDVIPTALTDQIPPLQGIRTRTFFVVKARLDADAMKRGLDTLIREHWRKLGGRIMLNKSTSLQEYHVPKTFPPADTYDLFLWSTETKTGPIDADAPQLMQTPPVESSEGGGGIAFLPPVTDYDPKFRPASWPYDVDHGTNDTPILLVHLTQYEDATVVALSVPHAVADQLGTSLLVRAWMGVVAGQAPPPLLEQDPLPQSREFSSLTKAEQRPQKGKMHVFYTGEYPVVLLGFFPDLIFNSEETKRIMFLPMATVKALRARSSKALNASGGDPGITDNDVITAVMTKLSRIHKGPVTMNLSQTVNLRGRLPQLTGPAMDGFLHNGLSHASTRFRLDRNTPLAQIAKDNHSCVEEMRDPAHVDIHLAIIREMARRKQNMHICEPFETSFSVTSWSAAWRGLDFSAAVATSATTSADDSGAKTPLPPPEVFVIGRSGLLTTPHRFHATVMFRSDAGYWIDIGFSTKNFAAMKAHLAHDPKLEKL</sequence>
<dbReference type="Pfam" id="PF02458">
    <property type="entry name" value="Transferase"/>
    <property type="match status" value="1"/>
</dbReference>
<keyword evidence="2" id="KW-1185">Reference proteome</keyword>
<dbReference type="GeneID" id="63675939"/>
<dbReference type="VEuPathDB" id="FungiDB:SPBR_02715"/>
<evidence type="ECO:0000313" key="1">
    <source>
        <dbReference type="EMBL" id="KIH92582.1"/>
    </source>
</evidence>
<comment type="caution">
    <text evidence="1">The sequence shown here is derived from an EMBL/GenBank/DDBJ whole genome shotgun (WGS) entry which is preliminary data.</text>
</comment>
<name>A0A0C2J6B2_9PEZI</name>
<organism evidence="1 2">
    <name type="scientific">Sporothrix brasiliensis 5110</name>
    <dbReference type="NCBI Taxonomy" id="1398154"/>
    <lineage>
        <taxon>Eukaryota</taxon>
        <taxon>Fungi</taxon>
        <taxon>Dikarya</taxon>
        <taxon>Ascomycota</taxon>
        <taxon>Pezizomycotina</taxon>
        <taxon>Sordariomycetes</taxon>
        <taxon>Sordariomycetidae</taxon>
        <taxon>Ophiostomatales</taxon>
        <taxon>Ophiostomataceae</taxon>
        <taxon>Sporothrix</taxon>
    </lineage>
</organism>
<dbReference type="HOGENOM" id="CLU_043706_0_0_1"/>
<dbReference type="RefSeq" id="XP_040620592.1">
    <property type="nucleotide sequence ID" value="XM_040761018.1"/>
</dbReference>
<accession>A0A0C2J6B2</accession>
<dbReference type="Proteomes" id="UP000031575">
    <property type="component" value="Unassembled WGS sequence"/>
</dbReference>
<dbReference type="InterPro" id="IPR023213">
    <property type="entry name" value="CAT-like_dom_sf"/>
</dbReference>
<gene>
    <name evidence="1" type="ORF">SPBR_02715</name>
</gene>